<dbReference type="GeneID" id="54345248"/>
<dbReference type="RefSeq" id="XP_033448982.1">
    <property type="nucleotide sequence ID" value="XM_033587602.1"/>
</dbReference>
<dbReference type="AlphaFoldDB" id="A0A6A5RNX7"/>
<dbReference type="Proteomes" id="UP000800082">
    <property type="component" value="Unassembled WGS sequence"/>
</dbReference>
<proteinExistence type="predicted"/>
<dbReference type="EMBL" id="ML978968">
    <property type="protein sequence ID" value="KAF1928734.1"/>
    <property type="molecule type" value="Genomic_DNA"/>
</dbReference>
<evidence type="ECO:0000313" key="2">
    <source>
        <dbReference type="Proteomes" id="UP000800082"/>
    </source>
</evidence>
<name>A0A6A5RNX7_9PLEO</name>
<reference evidence="1" key="1">
    <citation type="journal article" date="2020" name="Stud. Mycol.">
        <title>101 Dothideomycetes genomes: a test case for predicting lifestyles and emergence of pathogens.</title>
        <authorList>
            <person name="Haridas S."/>
            <person name="Albert R."/>
            <person name="Binder M."/>
            <person name="Bloem J."/>
            <person name="Labutti K."/>
            <person name="Salamov A."/>
            <person name="Andreopoulos B."/>
            <person name="Baker S."/>
            <person name="Barry K."/>
            <person name="Bills G."/>
            <person name="Bluhm B."/>
            <person name="Cannon C."/>
            <person name="Castanera R."/>
            <person name="Culley D."/>
            <person name="Daum C."/>
            <person name="Ezra D."/>
            <person name="Gonzalez J."/>
            <person name="Henrissat B."/>
            <person name="Kuo A."/>
            <person name="Liang C."/>
            <person name="Lipzen A."/>
            <person name="Lutzoni F."/>
            <person name="Magnuson J."/>
            <person name="Mondo S."/>
            <person name="Nolan M."/>
            <person name="Ohm R."/>
            <person name="Pangilinan J."/>
            <person name="Park H.-J."/>
            <person name="Ramirez L."/>
            <person name="Alfaro M."/>
            <person name="Sun H."/>
            <person name="Tritt A."/>
            <person name="Yoshinaga Y."/>
            <person name="Zwiers L.-H."/>
            <person name="Turgeon B."/>
            <person name="Goodwin S."/>
            <person name="Spatafora J."/>
            <person name="Crous P."/>
            <person name="Grigoriev I."/>
        </authorList>
    </citation>
    <scope>NUCLEOTIDE SEQUENCE</scope>
    <source>
        <strain evidence="1">CBS 183.55</strain>
    </source>
</reference>
<gene>
    <name evidence="1" type="ORF">M421DRAFT_153677</name>
</gene>
<sequence>MHTHNRIITPHRSLCHLLNFNVLTHLSSSTLPPLIPSSHPADRLMFDPSPSSQSMLLSDPLTRSSFAYGCGFTLPLHHVAESGETEQHACVVATLAATSHFCVAIDGTPERMEHEDGITQLVLPLTQPHNRAVRDALMSDSLQYLCSHQLQLEAICHATLRASPHHHQPFFTADLPPSISFRSRTAVVTHICGPTITATNRTMIHGSSIMGLRCVTLPAGSTEQRAG</sequence>
<keyword evidence="2" id="KW-1185">Reference proteome</keyword>
<accession>A0A6A5RNX7</accession>
<protein>
    <submittedName>
        <fullName evidence="1">Uncharacterized protein</fullName>
    </submittedName>
</protein>
<evidence type="ECO:0000313" key="1">
    <source>
        <dbReference type="EMBL" id="KAF1928734.1"/>
    </source>
</evidence>
<organism evidence="1 2">
    <name type="scientific">Didymella exigua CBS 183.55</name>
    <dbReference type="NCBI Taxonomy" id="1150837"/>
    <lineage>
        <taxon>Eukaryota</taxon>
        <taxon>Fungi</taxon>
        <taxon>Dikarya</taxon>
        <taxon>Ascomycota</taxon>
        <taxon>Pezizomycotina</taxon>
        <taxon>Dothideomycetes</taxon>
        <taxon>Pleosporomycetidae</taxon>
        <taxon>Pleosporales</taxon>
        <taxon>Pleosporineae</taxon>
        <taxon>Didymellaceae</taxon>
        <taxon>Didymella</taxon>
    </lineage>
</organism>